<keyword evidence="3" id="KW-1185">Reference proteome</keyword>
<evidence type="ECO:0000313" key="2">
    <source>
        <dbReference type="EMBL" id="CDT29319.1"/>
    </source>
</evidence>
<reference evidence="4" key="2">
    <citation type="submission" date="2014-06" db="EMBL/GenBank/DDBJ databases">
        <authorList>
            <person name="Le Roux Frederique"/>
        </authorList>
    </citation>
    <scope>NUCLEOTIDE SEQUENCE [LARGE SCALE GENOMIC DNA]</scope>
    <source>
        <strain evidence="4">J5-5</strain>
    </source>
</reference>
<protein>
    <submittedName>
        <fullName evidence="2">Uncharacterized protein</fullName>
    </submittedName>
</protein>
<sequence>MMPELLKVSTKTFQAENNLNFSFRHSESTTETRLHNAKKAPPSTAGLNDFKSRWLLQRDINTRLRNFSRFA</sequence>
<dbReference type="Proteomes" id="UP000049077">
    <property type="component" value="Unassembled WGS sequence"/>
</dbReference>
<dbReference type="Proteomes" id="UP000049495">
    <property type="component" value="Unassembled WGS sequence"/>
</dbReference>
<reference evidence="2 3" key="1">
    <citation type="submission" date="2014-06" db="EMBL/GenBank/DDBJ databases">
        <authorList>
            <person name="Le Roux F."/>
        </authorList>
    </citation>
    <scope>NUCLEOTIDE SEQUENCE</scope>
    <source>
        <strain evidence="1 3">J5-4</strain>
        <strain evidence="2">J5-5</strain>
    </source>
</reference>
<name>A0A822MTJ8_9VIBR</name>
<evidence type="ECO:0000313" key="1">
    <source>
        <dbReference type="EMBL" id="CDT16589.1"/>
    </source>
</evidence>
<accession>A0A822MTJ8</accession>
<dbReference type="EMBL" id="CCJV01000083">
    <property type="protein sequence ID" value="CDT29319.1"/>
    <property type="molecule type" value="Genomic_DNA"/>
</dbReference>
<evidence type="ECO:0000313" key="4">
    <source>
        <dbReference type="Proteomes" id="UP000049495"/>
    </source>
</evidence>
<proteinExistence type="predicted"/>
<evidence type="ECO:0000313" key="3">
    <source>
        <dbReference type="Proteomes" id="UP000049077"/>
    </source>
</evidence>
<dbReference type="AlphaFoldDB" id="A0A822MTJ8"/>
<comment type="caution">
    <text evidence="2">The sequence shown here is derived from an EMBL/GenBank/DDBJ whole genome shotgun (WGS) entry which is preliminary data.</text>
</comment>
<gene>
    <name evidence="1" type="ORF">VCR4J5_1570023</name>
    <name evidence="2" type="ORF">VCR5J5_240018</name>
</gene>
<organism evidence="2 4">
    <name type="scientific">Vibrio crassostreae</name>
    <dbReference type="NCBI Taxonomy" id="246167"/>
    <lineage>
        <taxon>Bacteria</taxon>
        <taxon>Pseudomonadati</taxon>
        <taxon>Pseudomonadota</taxon>
        <taxon>Gammaproteobacteria</taxon>
        <taxon>Vibrionales</taxon>
        <taxon>Vibrionaceae</taxon>
        <taxon>Vibrio</taxon>
    </lineage>
</organism>
<dbReference type="EMBL" id="CCJX01000065">
    <property type="protein sequence ID" value="CDT16589.1"/>
    <property type="molecule type" value="Genomic_DNA"/>
</dbReference>